<feature type="domain" description="C2H2-type" evidence="9">
    <location>
        <begin position="96"/>
        <end position="124"/>
    </location>
</feature>
<keyword evidence="5" id="KW-0805">Transcription regulation</keyword>
<dbReference type="Pfam" id="PF00096">
    <property type="entry name" value="zf-C2H2"/>
    <property type="match status" value="7"/>
</dbReference>
<feature type="domain" description="C2H2-type" evidence="9">
    <location>
        <begin position="36"/>
        <end position="64"/>
    </location>
</feature>
<dbReference type="Proteomes" id="UP001177670">
    <property type="component" value="Unassembled WGS sequence"/>
</dbReference>
<evidence type="ECO:0000256" key="5">
    <source>
        <dbReference type="ARBA" id="ARBA00023015"/>
    </source>
</evidence>
<feature type="domain" description="C2H2-type" evidence="9">
    <location>
        <begin position="214"/>
        <end position="241"/>
    </location>
</feature>
<evidence type="ECO:0000256" key="6">
    <source>
        <dbReference type="ARBA" id="ARBA00023163"/>
    </source>
</evidence>
<gene>
    <name evidence="10" type="ORF">K0M31_002909</name>
</gene>
<dbReference type="FunFam" id="3.30.160.60:FF:000446">
    <property type="entry name" value="Zinc finger protein"/>
    <property type="match status" value="1"/>
</dbReference>
<comment type="caution">
    <text evidence="10">The sequence shown here is derived from an EMBL/GenBank/DDBJ whole genome shotgun (WGS) entry which is preliminary data.</text>
</comment>
<dbReference type="InterPro" id="IPR036236">
    <property type="entry name" value="Znf_C2H2_sf"/>
</dbReference>
<dbReference type="AlphaFoldDB" id="A0AA40KPY4"/>
<feature type="domain" description="C2H2-type" evidence="9">
    <location>
        <begin position="243"/>
        <end position="273"/>
    </location>
</feature>
<dbReference type="Gene3D" id="3.30.160.60">
    <property type="entry name" value="Classic Zinc Finger"/>
    <property type="match status" value="6"/>
</dbReference>
<dbReference type="SUPFAM" id="SSF57667">
    <property type="entry name" value="beta-beta-alpha zinc fingers"/>
    <property type="match status" value="5"/>
</dbReference>
<evidence type="ECO:0000256" key="8">
    <source>
        <dbReference type="PROSITE-ProRule" id="PRU00042"/>
    </source>
</evidence>
<dbReference type="SMART" id="SM00355">
    <property type="entry name" value="ZnF_C2H2"/>
    <property type="match status" value="9"/>
</dbReference>
<protein>
    <recommendedName>
        <fullName evidence="9">C2H2-type domain-containing protein</fullName>
    </recommendedName>
</protein>
<evidence type="ECO:0000256" key="2">
    <source>
        <dbReference type="ARBA" id="ARBA00022723"/>
    </source>
</evidence>
<proteinExistence type="predicted"/>
<keyword evidence="2" id="KW-0479">Metal-binding</keyword>
<accession>A0AA40KPY4</accession>
<feature type="domain" description="C2H2-type" evidence="9">
    <location>
        <begin position="125"/>
        <end position="147"/>
    </location>
</feature>
<dbReference type="InterPro" id="IPR051061">
    <property type="entry name" value="Zinc_finger_trans_reg"/>
</dbReference>
<organism evidence="10 11">
    <name type="scientific">Melipona bicolor</name>
    <dbReference type="NCBI Taxonomy" id="60889"/>
    <lineage>
        <taxon>Eukaryota</taxon>
        <taxon>Metazoa</taxon>
        <taxon>Ecdysozoa</taxon>
        <taxon>Arthropoda</taxon>
        <taxon>Hexapoda</taxon>
        <taxon>Insecta</taxon>
        <taxon>Pterygota</taxon>
        <taxon>Neoptera</taxon>
        <taxon>Endopterygota</taxon>
        <taxon>Hymenoptera</taxon>
        <taxon>Apocrita</taxon>
        <taxon>Aculeata</taxon>
        <taxon>Apoidea</taxon>
        <taxon>Anthophila</taxon>
        <taxon>Apidae</taxon>
        <taxon>Melipona</taxon>
    </lineage>
</organism>
<dbReference type="PANTHER" id="PTHR46179">
    <property type="entry name" value="ZINC FINGER PROTEIN"/>
    <property type="match status" value="1"/>
</dbReference>
<dbReference type="GO" id="GO:0008270">
    <property type="term" value="F:zinc ion binding"/>
    <property type="evidence" value="ECO:0007669"/>
    <property type="project" value="UniProtKB-KW"/>
</dbReference>
<evidence type="ECO:0000256" key="4">
    <source>
        <dbReference type="ARBA" id="ARBA00022833"/>
    </source>
</evidence>
<evidence type="ECO:0000313" key="11">
    <source>
        <dbReference type="Proteomes" id="UP001177670"/>
    </source>
</evidence>
<dbReference type="EMBL" id="JAHYIQ010000010">
    <property type="protein sequence ID" value="KAK1128445.1"/>
    <property type="molecule type" value="Genomic_DNA"/>
</dbReference>
<keyword evidence="7" id="KW-0539">Nucleus</keyword>
<comment type="subcellular location">
    <subcellularLocation>
        <location evidence="1">Nucleus</location>
    </subcellularLocation>
</comment>
<feature type="domain" description="C2H2-type" evidence="9">
    <location>
        <begin position="273"/>
        <end position="301"/>
    </location>
</feature>
<keyword evidence="4" id="KW-0862">Zinc</keyword>
<evidence type="ECO:0000256" key="7">
    <source>
        <dbReference type="ARBA" id="ARBA00023242"/>
    </source>
</evidence>
<dbReference type="PROSITE" id="PS50157">
    <property type="entry name" value="ZINC_FINGER_C2H2_2"/>
    <property type="match status" value="9"/>
</dbReference>
<evidence type="ECO:0000256" key="3">
    <source>
        <dbReference type="ARBA" id="ARBA00022771"/>
    </source>
</evidence>
<dbReference type="GO" id="GO:0005634">
    <property type="term" value="C:nucleus"/>
    <property type="evidence" value="ECO:0007669"/>
    <property type="project" value="UniProtKB-SubCell"/>
</dbReference>
<sequence length="362" mass="42776">MGHSINSDSESILSESNNMTNDTDVAVEIKEDEKRYKCTYGCNLSFRKPSRLKRHIRFHTGERNYKCTYPDCNKAYTNNCHLKRHMKTHSAMKKVYICPVCSICISNQHNLKRHYNTMHMNYNKFACKECNLTFVKKHQLEIHMAKHNPVVYKCSECDKSFENLKKFKRHKSYHEKAKQYPCSISGCNKVFKKWLLLYTHVKNQHLVNVLVSDCKCTKCGKTFSNKNHVKIHSQIHEEVRPIIPCPYENCPRSYYFKSNLTHHVRTYHLGEKYECDICKAKIGTKQRLAEHIQNLHMSEKKKRVIRKKQTNKRNKRKDIGVAKKSAVSKIVGINLPPKVEKLVLNREERIEYLEELKRDQLI</sequence>
<keyword evidence="6" id="KW-0804">Transcription</keyword>
<evidence type="ECO:0000256" key="1">
    <source>
        <dbReference type="ARBA" id="ARBA00004123"/>
    </source>
</evidence>
<dbReference type="GO" id="GO:0006357">
    <property type="term" value="P:regulation of transcription by RNA polymerase II"/>
    <property type="evidence" value="ECO:0007669"/>
    <property type="project" value="TreeGrafter"/>
</dbReference>
<keyword evidence="11" id="KW-1185">Reference proteome</keyword>
<dbReference type="InterPro" id="IPR013087">
    <property type="entry name" value="Znf_C2H2_type"/>
</dbReference>
<dbReference type="PANTHER" id="PTHR46179:SF13">
    <property type="entry name" value="C2H2-TYPE DOMAIN-CONTAINING PROTEIN"/>
    <property type="match status" value="1"/>
</dbReference>
<evidence type="ECO:0000313" key="10">
    <source>
        <dbReference type="EMBL" id="KAK1128445.1"/>
    </source>
</evidence>
<dbReference type="PROSITE" id="PS00028">
    <property type="entry name" value="ZINC_FINGER_C2H2_1"/>
    <property type="match status" value="8"/>
</dbReference>
<evidence type="ECO:0000259" key="9">
    <source>
        <dbReference type="PROSITE" id="PS50157"/>
    </source>
</evidence>
<feature type="domain" description="C2H2-type" evidence="9">
    <location>
        <begin position="65"/>
        <end position="94"/>
    </location>
</feature>
<feature type="domain" description="C2H2-type" evidence="9">
    <location>
        <begin position="152"/>
        <end position="179"/>
    </location>
</feature>
<feature type="domain" description="C2H2-type" evidence="9">
    <location>
        <begin position="180"/>
        <end position="205"/>
    </location>
</feature>
<name>A0AA40KPY4_9HYME</name>
<keyword evidence="3 8" id="KW-0863">Zinc-finger</keyword>
<reference evidence="10" key="1">
    <citation type="submission" date="2021-10" db="EMBL/GenBank/DDBJ databases">
        <title>Melipona bicolor Genome sequencing and assembly.</title>
        <authorList>
            <person name="Araujo N.S."/>
            <person name="Arias M.C."/>
        </authorList>
    </citation>
    <scope>NUCLEOTIDE SEQUENCE</scope>
    <source>
        <strain evidence="10">USP_2M_L1-L4_2017</strain>
        <tissue evidence="10">Whole body</tissue>
    </source>
</reference>